<dbReference type="AlphaFoldDB" id="A0A926L328"/>
<protein>
    <submittedName>
        <fullName evidence="11">ABC transporter permease subunit</fullName>
    </submittedName>
</protein>
<dbReference type="InterPro" id="IPR010065">
    <property type="entry name" value="AA_ABC_transptr_permease_3TM"/>
</dbReference>
<reference evidence="11" key="1">
    <citation type="submission" date="2020-09" db="EMBL/GenBank/DDBJ databases">
        <title>Streptomyces grisecoloratus sp. nov., isolated from cotton soil.</title>
        <authorList>
            <person name="Xing L."/>
        </authorList>
    </citation>
    <scope>NUCLEOTIDE SEQUENCE</scope>
    <source>
        <strain evidence="11">TRM S81-3</strain>
    </source>
</reference>
<comment type="caution">
    <text evidence="11">The sequence shown here is derived from an EMBL/GenBank/DDBJ whole genome shotgun (WGS) entry which is preliminary data.</text>
</comment>
<evidence type="ECO:0000256" key="1">
    <source>
        <dbReference type="ARBA" id="ARBA00004651"/>
    </source>
</evidence>
<dbReference type="PANTHER" id="PTHR30614">
    <property type="entry name" value="MEMBRANE COMPONENT OF AMINO ACID ABC TRANSPORTER"/>
    <property type="match status" value="1"/>
</dbReference>
<keyword evidence="6" id="KW-0029">Amino-acid transport</keyword>
<reference evidence="11" key="2">
    <citation type="submission" date="2020-09" db="EMBL/GenBank/DDBJ databases">
        <authorList>
            <person name="Luo X."/>
        </authorList>
    </citation>
    <scope>NUCLEOTIDE SEQUENCE</scope>
    <source>
        <strain evidence="11">TRM S81-3</strain>
    </source>
</reference>
<keyword evidence="12" id="KW-1185">Reference proteome</keyword>
<dbReference type="GO" id="GO:0043190">
    <property type="term" value="C:ATP-binding cassette (ABC) transporter complex"/>
    <property type="evidence" value="ECO:0007669"/>
    <property type="project" value="InterPro"/>
</dbReference>
<feature type="transmembrane region" description="Helical" evidence="9">
    <location>
        <begin position="54"/>
        <end position="76"/>
    </location>
</feature>
<evidence type="ECO:0000256" key="5">
    <source>
        <dbReference type="ARBA" id="ARBA00022692"/>
    </source>
</evidence>
<dbReference type="Gene3D" id="1.10.3720.10">
    <property type="entry name" value="MetI-like"/>
    <property type="match status" value="1"/>
</dbReference>
<dbReference type="GO" id="GO:0022857">
    <property type="term" value="F:transmembrane transporter activity"/>
    <property type="evidence" value="ECO:0007669"/>
    <property type="project" value="InterPro"/>
</dbReference>
<evidence type="ECO:0000313" key="12">
    <source>
        <dbReference type="Proteomes" id="UP000621210"/>
    </source>
</evidence>
<evidence type="ECO:0000256" key="2">
    <source>
        <dbReference type="ARBA" id="ARBA00010072"/>
    </source>
</evidence>
<dbReference type="CDD" id="cd06261">
    <property type="entry name" value="TM_PBP2"/>
    <property type="match status" value="1"/>
</dbReference>
<accession>A0A926L328</accession>
<feature type="transmembrane region" description="Helical" evidence="9">
    <location>
        <begin position="20"/>
        <end position="42"/>
    </location>
</feature>
<evidence type="ECO:0000256" key="3">
    <source>
        <dbReference type="ARBA" id="ARBA00022448"/>
    </source>
</evidence>
<dbReference type="RefSeq" id="WP_188182602.1">
    <property type="nucleotide sequence ID" value="NZ_JACVQF010000200.1"/>
</dbReference>
<evidence type="ECO:0000259" key="10">
    <source>
        <dbReference type="PROSITE" id="PS50928"/>
    </source>
</evidence>
<evidence type="ECO:0000256" key="7">
    <source>
        <dbReference type="ARBA" id="ARBA00022989"/>
    </source>
</evidence>
<comment type="subcellular location">
    <subcellularLocation>
        <location evidence="1 9">Cell membrane</location>
        <topology evidence="1 9">Multi-pass membrane protein</topology>
    </subcellularLocation>
</comment>
<evidence type="ECO:0000256" key="9">
    <source>
        <dbReference type="RuleBase" id="RU363032"/>
    </source>
</evidence>
<dbReference type="EMBL" id="JACVQF010000200">
    <property type="protein sequence ID" value="MBD0421635.1"/>
    <property type="molecule type" value="Genomic_DNA"/>
</dbReference>
<comment type="similarity">
    <text evidence="2">Belongs to the binding-protein-dependent transport system permease family. HisMQ subfamily.</text>
</comment>
<feature type="transmembrane region" description="Helical" evidence="9">
    <location>
        <begin position="180"/>
        <end position="207"/>
    </location>
</feature>
<proteinExistence type="inferred from homology"/>
<dbReference type="InterPro" id="IPR035906">
    <property type="entry name" value="MetI-like_sf"/>
</dbReference>
<dbReference type="Pfam" id="PF00528">
    <property type="entry name" value="BPD_transp_1"/>
    <property type="match status" value="1"/>
</dbReference>
<dbReference type="GO" id="GO:0006865">
    <property type="term" value="P:amino acid transport"/>
    <property type="evidence" value="ECO:0007669"/>
    <property type="project" value="UniProtKB-KW"/>
</dbReference>
<dbReference type="InterPro" id="IPR000515">
    <property type="entry name" value="MetI-like"/>
</dbReference>
<dbReference type="PANTHER" id="PTHR30614:SF37">
    <property type="entry name" value="AMINO-ACID ABC TRANSPORTER PERMEASE PROTEIN YHDX-RELATED"/>
    <property type="match status" value="1"/>
</dbReference>
<dbReference type="NCBIfam" id="TIGR01726">
    <property type="entry name" value="HEQRo_perm_3TM"/>
    <property type="match status" value="1"/>
</dbReference>
<evidence type="ECO:0000256" key="8">
    <source>
        <dbReference type="ARBA" id="ARBA00023136"/>
    </source>
</evidence>
<organism evidence="11 12">
    <name type="scientific">Streptomyces griseicoloratus</name>
    <dbReference type="NCBI Taxonomy" id="2752516"/>
    <lineage>
        <taxon>Bacteria</taxon>
        <taxon>Bacillati</taxon>
        <taxon>Actinomycetota</taxon>
        <taxon>Actinomycetes</taxon>
        <taxon>Kitasatosporales</taxon>
        <taxon>Streptomycetaceae</taxon>
        <taxon>Streptomyces</taxon>
    </lineage>
</organism>
<evidence type="ECO:0000256" key="6">
    <source>
        <dbReference type="ARBA" id="ARBA00022970"/>
    </source>
</evidence>
<dbReference type="SUPFAM" id="SSF161098">
    <property type="entry name" value="MetI-like"/>
    <property type="match status" value="1"/>
</dbReference>
<keyword evidence="8 9" id="KW-0472">Membrane</keyword>
<keyword evidence="3 9" id="KW-0813">Transport</keyword>
<dbReference type="Proteomes" id="UP000621210">
    <property type="component" value="Unassembled WGS sequence"/>
</dbReference>
<evidence type="ECO:0000313" key="11">
    <source>
        <dbReference type="EMBL" id="MBD0421635.1"/>
    </source>
</evidence>
<keyword evidence="7 9" id="KW-1133">Transmembrane helix</keyword>
<sequence length="215" mass="22293">MHVLLDNADLFLEGFAGSVRLTVASTLLALLLGVALAACRVSPVPLLRALSATAVRLLCSTPLTVLFFGVTLGLPVLGLTSLGYFSLAVLTLGAYSGAFLCEALRSGVNTVDTSQAEAGRGLGLSPVQVAWLIVLPQAARTALSPARSIIVTLAKNSALAGGFSVPELFGAEKALLERGYAVGVVFLWVTLAYLLLIALISGVFLVVERRLAVPC</sequence>
<dbReference type="PROSITE" id="PS50928">
    <property type="entry name" value="ABC_TM1"/>
    <property type="match status" value="1"/>
</dbReference>
<keyword evidence="4" id="KW-1003">Cell membrane</keyword>
<feature type="domain" description="ABC transmembrane type-1" evidence="10">
    <location>
        <begin position="15"/>
        <end position="208"/>
    </location>
</feature>
<keyword evidence="5 9" id="KW-0812">Transmembrane</keyword>
<evidence type="ECO:0000256" key="4">
    <source>
        <dbReference type="ARBA" id="ARBA00022475"/>
    </source>
</evidence>
<dbReference type="InterPro" id="IPR043429">
    <property type="entry name" value="ArtM/GltK/GlnP/TcyL/YhdX-like"/>
</dbReference>
<name>A0A926L328_9ACTN</name>
<gene>
    <name evidence="11" type="ORF">H0H10_21190</name>
</gene>